<feature type="repeat" description="PPR" evidence="3">
    <location>
        <begin position="211"/>
        <end position="245"/>
    </location>
</feature>
<feature type="repeat" description="PPR" evidence="3">
    <location>
        <begin position="680"/>
        <end position="714"/>
    </location>
</feature>
<comment type="similarity">
    <text evidence="1">Belongs to the PPR family. P subfamily.</text>
</comment>
<reference evidence="4 5" key="1">
    <citation type="submission" date="2021-09" db="EMBL/GenBank/DDBJ databases">
        <title>Genomic insights and catalytic innovation underlie evolution of tropane alkaloids biosynthesis.</title>
        <authorList>
            <person name="Wang Y.-J."/>
            <person name="Tian T."/>
            <person name="Huang J.-P."/>
            <person name="Huang S.-X."/>
        </authorList>
    </citation>
    <scope>NUCLEOTIDE SEQUENCE [LARGE SCALE GENOMIC DNA]</scope>
    <source>
        <strain evidence="4">KIB-2018</strain>
        <tissue evidence="4">Leaf</tissue>
    </source>
</reference>
<gene>
    <name evidence="4" type="ORF">K2173_000634</name>
</gene>
<feature type="repeat" description="PPR" evidence="3">
    <location>
        <begin position="623"/>
        <end position="661"/>
    </location>
</feature>
<name>A0AAV8S7Q6_9ROSI</name>
<keyword evidence="5" id="KW-1185">Reference proteome</keyword>
<feature type="repeat" description="PPR" evidence="3">
    <location>
        <begin position="118"/>
        <end position="152"/>
    </location>
</feature>
<dbReference type="PANTHER" id="PTHR47938">
    <property type="entry name" value="RESPIRATORY COMPLEX I CHAPERONE (CIA84), PUTATIVE (AFU_ORTHOLOGUE AFUA_2G06020)-RELATED"/>
    <property type="match status" value="1"/>
</dbReference>
<dbReference type="GO" id="GO:0003729">
    <property type="term" value="F:mRNA binding"/>
    <property type="evidence" value="ECO:0007669"/>
    <property type="project" value="TreeGrafter"/>
</dbReference>
<sequence>MDDEAQEKLARPSRIRVKKVSKLALKRAKDWRERVKFLTDKILELKQTVCSQPLDWYSCLCVQRHHGCLSRSARFNKMSLDLVSFNTLINARMKVSAMTPNLAVELLNDVRRSGLTPDIITYNTLLSACSRESNLGEAMKVFDDMERHHCQPDLWTYNSMISIFGRCGLPGRVERLFNELETKGFFPDTLTYNSLLYAFAREMVKMGFIMDEMTYNTLIHMYEKQGHYDLALQLYREMNSSGRNPNAITYTILIDSLGKANKIAEATRVMSEMLNVGVKPTLRTYSALLCGYAKAGMRVEAEETFCCMLSPDYTITLAYSVMLDIFPRFNVTNKAMMLYKEMIHDGITPDLALYEVFLRTLKKESKVEDIETIVRDMQRVCPMIDGNDLDGENMLSILRSDSSSGRHFEAFELLKFLKKHSSKSNQLITEAIIFMLCQAEYCMMYESLIHLCEENERLVKLLKYFRHEILWCKQIDNISIYVHVIEGYGKLKFGESESMVGNLRQTCITMDRSGRNVFNTMMRDDPSPTVDSINGLLQALIVDGGLNEMYVVIQNCLGYYPTMHLYVTMIGLLCREIEGEIQPDLAIWNSMLKLYTRIDDFRKTTHEGLSLVHEMRRVGLDPKVDTYKSLISAFSKLQLNSGNYSKAEQLLRMMKERGIVPSIEAEKVLNNLKETDMSLSTLSYCSVIDAYLKLGDYNLGIQKLNEMNNEGIETDHRIWTCFIRAASLSQLTNEAIILLKALQETGFDLPMRHMMENSSLLISEVDNCLEMLQTWEDDAAFNFVNSLEDLLWAFELRVTASWVFQLAERKNGGECQLSIPAWKWPTDRCVCSCLSGFGFLLLKVFFNQEWPVMKPVPYCGGRKVSESSKLHGELKCQVGSRT</sequence>
<evidence type="ECO:0008006" key="6">
    <source>
        <dbReference type="Google" id="ProtNLM"/>
    </source>
</evidence>
<evidence type="ECO:0000313" key="5">
    <source>
        <dbReference type="Proteomes" id="UP001159364"/>
    </source>
</evidence>
<dbReference type="InterPro" id="IPR002885">
    <property type="entry name" value="PPR_rpt"/>
</dbReference>
<organism evidence="4 5">
    <name type="scientific">Erythroxylum novogranatense</name>
    <dbReference type="NCBI Taxonomy" id="1862640"/>
    <lineage>
        <taxon>Eukaryota</taxon>
        <taxon>Viridiplantae</taxon>
        <taxon>Streptophyta</taxon>
        <taxon>Embryophyta</taxon>
        <taxon>Tracheophyta</taxon>
        <taxon>Spermatophyta</taxon>
        <taxon>Magnoliopsida</taxon>
        <taxon>eudicotyledons</taxon>
        <taxon>Gunneridae</taxon>
        <taxon>Pentapetalae</taxon>
        <taxon>rosids</taxon>
        <taxon>fabids</taxon>
        <taxon>Malpighiales</taxon>
        <taxon>Erythroxylaceae</taxon>
        <taxon>Erythroxylum</taxon>
    </lineage>
</organism>
<dbReference type="NCBIfam" id="TIGR00756">
    <property type="entry name" value="PPR"/>
    <property type="match status" value="6"/>
</dbReference>
<evidence type="ECO:0000256" key="2">
    <source>
        <dbReference type="ARBA" id="ARBA00022737"/>
    </source>
</evidence>
<evidence type="ECO:0000256" key="3">
    <source>
        <dbReference type="PROSITE-ProRule" id="PRU00708"/>
    </source>
</evidence>
<dbReference type="EMBL" id="JAIWQS010000012">
    <property type="protein sequence ID" value="KAJ8748226.1"/>
    <property type="molecule type" value="Genomic_DNA"/>
</dbReference>
<dbReference type="Gene3D" id="1.25.40.10">
    <property type="entry name" value="Tetratricopeptide repeat domain"/>
    <property type="match status" value="6"/>
</dbReference>
<keyword evidence="2" id="KW-0677">Repeat</keyword>
<feature type="repeat" description="PPR" evidence="3">
    <location>
        <begin position="246"/>
        <end position="280"/>
    </location>
</feature>
<dbReference type="Proteomes" id="UP001159364">
    <property type="component" value="Linkage Group LG12"/>
</dbReference>
<feature type="repeat" description="PPR" evidence="3">
    <location>
        <begin position="81"/>
        <end position="117"/>
    </location>
</feature>
<dbReference type="Pfam" id="PF13812">
    <property type="entry name" value="PPR_3"/>
    <property type="match status" value="2"/>
</dbReference>
<dbReference type="PROSITE" id="PS51375">
    <property type="entry name" value="PPR"/>
    <property type="match status" value="7"/>
</dbReference>
<feature type="repeat" description="PPR" evidence="3">
    <location>
        <begin position="153"/>
        <end position="187"/>
    </location>
</feature>
<evidence type="ECO:0000256" key="1">
    <source>
        <dbReference type="ARBA" id="ARBA00007626"/>
    </source>
</evidence>
<evidence type="ECO:0000313" key="4">
    <source>
        <dbReference type="EMBL" id="KAJ8748226.1"/>
    </source>
</evidence>
<dbReference type="Pfam" id="PF13041">
    <property type="entry name" value="PPR_2"/>
    <property type="match status" value="1"/>
</dbReference>
<accession>A0AAV8S7Q6</accession>
<dbReference type="PANTHER" id="PTHR47938:SF35">
    <property type="entry name" value="PENTATRICOPEPTIDE REPEAT-CONTAINING PROTEIN 4, MITOCHONDRIAL-RELATED"/>
    <property type="match status" value="1"/>
</dbReference>
<protein>
    <recommendedName>
        <fullName evidence="6">Pentatricopeptide repeat-containing protein</fullName>
    </recommendedName>
</protein>
<dbReference type="Pfam" id="PF01535">
    <property type="entry name" value="PPR"/>
    <property type="match status" value="2"/>
</dbReference>
<dbReference type="InterPro" id="IPR011990">
    <property type="entry name" value="TPR-like_helical_dom_sf"/>
</dbReference>
<proteinExistence type="inferred from homology"/>
<comment type="caution">
    <text evidence="4">The sequence shown here is derived from an EMBL/GenBank/DDBJ whole genome shotgun (WGS) entry which is preliminary data.</text>
</comment>
<dbReference type="AlphaFoldDB" id="A0AAV8S7Q6"/>